<gene>
    <name evidence="1" type="ORF">F9K24_05185</name>
</gene>
<comment type="caution">
    <text evidence="1">The sequence shown here is derived from an EMBL/GenBank/DDBJ whole genome shotgun (WGS) entry which is preliminary data.</text>
</comment>
<evidence type="ECO:0000313" key="1">
    <source>
        <dbReference type="EMBL" id="KAB2933864.1"/>
    </source>
</evidence>
<dbReference type="AlphaFoldDB" id="A0A833H320"/>
<organism evidence="1 2">
    <name type="scientific">Leptonema illini</name>
    <dbReference type="NCBI Taxonomy" id="183"/>
    <lineage>
        <taxon>Bacteria</taxon>
        <taxon>Pseudomonadati</taxon>
        <taxon>Spirochaetota</taxon>
        <taxon>Spirochaetia</taxon>
        <taxon>Leptospirales</taxon>
        <taxon>Leptospiraceae</taxon>
        <taxon>Leptonema</taxon>
    </lineage>
</organism>
<dbReference type="EMBL" id="WBUI01000004">
    <property type="protein sequence ID" value="KAB2933864.1"/>
    <property type="molecule type" value="Genomic_DNA"/>
</dbReference>
<evidence type="ECO:0000313" key="2">
    <source>
        <dbReference type="Proteomes" id="UP000460298"/>
    </source>
</evidence>
<sequence>MRNGDQEFQDLVAEVAVRVRRVLSFENRKNVRSRRLKAGPFRRHPIDIVAPQMAQYPSAFLFTPDRLASLLSMSDRIEPGSLHTVLLLPEYFELSGQILSAVSPDPGLLVFYLAPVRLYLQHAERAIWTGGGALYEELFRFVARESDSRAFVLPAGVVSDEERRLMEHISDRYQMTHPVHRQELLSEE</sequence>
<reference evidence="1 2" key="1">
    <citation type="submission" date="2019-10" db="EMBL/GenBank/DDBJ databases">
        <title>Extracellular Electron Transfer in a Candidatus Methanoperedens spp. Enrichment Culture.</title>
        <authorList>
            <person name="Berger S."/>
            <person name="Rangel Shaw D."/>
            <person name="Berben T."/>
            <person name="In 'T Zandt M."/>
            <person name="Frank J."/>
            <person name="Reimann J."/>
            <person name="Jetten M.S.M."/>
            <person name="Welte C.U."/>
        </authorList>
    </citation>
    <scope>NUCLEOTIDE SEQUENCE [LARGE SCALE GENOMIC DNA]</scope>
    <source>
        <strain evidence="1">SB12</strain>
    </source>
</reference>
<proteinExistence type="predicted"/>
<protein>
    <submittedName>
        <fullName evidence="1">Uncharacterized protein</fullName>
    </submittedName>
</protein>
<name>A0A833H320_9LEPT</name>
<accession>A0A833H320</accession>
<dbReference type="Proteomes" id="UP000460298">
    <property type="component" value="Unassembled WGS sequence"/>
</dbReference>